<protein>
    <recommendedName>
        <fullName evidence="3">Tetratricopeptide repeat protein</fullName>
    </recommendedName>
</protein>
<evidence type="ECO:0008006" key="3">
    <source>
        <dbReference type="Google" id="ProtNLM"/>
    </source>
</evidence>
<evidence type="ECO:0000313" key="1">
    <source>
        <dbReference type="EMBL" id="MCI2283133.1"/>
    </source>
</evidence>
<organism evidence="1 2">
    <name type="scientific">Colwellia maritima</name>
    <dbReference type="NCBI Taxonomy" id="2912588"/>
    <lineage>
        <taxon>Bacteria</taxon>
        <taxon>Pseudomonadati</taxon>
        <taxon>Pseudomonadota</taxon>
        <taxon>Gammaproteobacteria</taxon>
        <taxon>Alteromonadales</taxon>
        <taxon>Colwelliaceae</taxon>
        <taxon>Colwellia</taxon>
    </lineage>
</organism>
<name>A0ABS9WYT6_9GAMM</name>
<keyword evidence="2" id="KW-1185">Reference proteome</keyword>
<accession>A0ABS9WYT6</accession>
<proteinExistence type="predicted"/>
<dbReference type="Pfam" id="PF13181">
    <property type="entry name" value="TPR_8"/>
    <property type="match status" value="1"/>
</dbReference>
<dbReference type="Proteomes" id="UP001139646">
    <property type="component" value="Unassembled WGS sequence"/>
</dbReference>
<reference evidence="1" key="1">
    <citation type="submission" date="2022-01" db="EMBL/GenBank/DDBJ databases">
        <title>Colwellia maritima, isolated from seawater.</title>
        <authorList>
            <person name="Kristyanto S."/>
            <person name="Jung J."/>
            <person name="Jeon C.O."/>
        </authorList>
    </citation>
    <scope>NUCLEOTIDE SEQUENCE</scope>
    <source>
        <strain evidence="1">MSW7</strain>
    </source>
</reference>
<sequence>MKKLIKWIYLVILLVTISACANKDAYENSTHLNVSIPINNMLFSDAQKVTDTYDDIFKLTPYKESTILSLVQEKQAQGMKLHKALEAVFNTRLDNFTYYGETYNASTAMRLNKGNCMSLAILTTAYAKLLGLKFSYREVSTIPVYKREHDIVLSSSHVQTIIYDADFVEDKNTVYISKPGIVIDYFPSKNNKVGKYFNEATFTSMYYRNLAADALVEDDLVKAFLLTEKAYNYNKQNVEVINLLAVIHRRAGDIKGAENIYKAGLQLEQSSLALISNYIMLLRKEQRYTEAQSYQAQLDQLDDPNPYHWLEQAYTAQNNNKIRAAIHYYNKALNRAPYLKEAYLGLYHIYREKRQLTNAKIMLKKALEWTYEIEQRKQYKYKLYSLAQL</sequence>
<dbReference type="RefSeq" id="WP_242284346.1">
    <property type="nucleotide sequence ID" value="NZ_JAKKSL010000001.1"/>
</dbReference>
<gene>
    <name evidence="1" type="ORF">L3081_06630</name>
</gene>
<dbReference type="SMART" id="SM00028">
    <property type="entry name" value="TPR"/>
    <property type="match status" value="2"/>
</dbReference>
<comment type="caution">
    <text evidence="1">The sequence shown here is derived from an EMBL/GenBank/DDBJ whole genome shotgun (WGS) entry which is preliminary data.</text>
</comment>
<dbReference type="EMBL" id="JAKKSL010000001">
    <property type="protein sequence ID" value="MCI2283133.1"/>
    <property type="molecule type" value="Genomic_DNA"/>
</dbReference>
<dbReference type="PROSITE" id="PS51257">
    <property type="entry name" value="PROKAR_LIPOPROTEIN"/>
    <property type="match status" value="1"/>
</dbReference>
<evidence type="ECO:0000313" key="2">
    <source>
        <dbReference type="Proteomes" id="UP001139646"/>
    </source>
</evidence>
<dbReference type="InterPro" id="IPR019734">
    <property type="entry name" value="TPR_rpt"/>
</dbReference>